<dbReference type="Gene3D" id="3.30.430.20">
    <property type="entry name" value="Gnk2 domain, C-X8-C-X2-C motif"/>
    <property type="match status" value="2"/>
</dbReference>
<organism evidence="4 5">
    <name type="scientific">Mikania micrantha</name>
    <name type="common">bitter vine</name>
    <dbReference type="NCBI Taxonomy" id="192012"/>
    <lineage>
        <taxon>Eukaryota</taxon>
        <taxon>Viridiplantae</taxon>
        <taxon>Streptophyta</taxon>
        <taxon>Embryophyta</taxon>
        <taxon>Tracheophyta</taxon>
        <taxon>Spermatophyta</taxon>
        <taxon>Magnoliopsida</taxon>
        <taxon>eudicotyledons</taxon>
        <taxon>Gunneridae</taxon>
        <taxon>Pentapetalae</taxon>
        <taxon>asterids</taxon>
        <taxon>campanulids</taxon>
        <taxon>Asterales</taxon>
        <taxon>Asteraceae</taxon>
        <taxon>Asteroideae</taxon>
        <taxon>Heliantheae alliance</taxon>
        <taxon>Eupatorieae</taxon>
        <taxon>Mikania</taxon>
    </lineage>
</organism>
<feature type="domain" description="Gnk2-homologous" evidence="3">
    <location>
        <begin position="1"/>
        <end position="100"/>
    </location>
</feature>
<evidence type="ECO:0000313" key="5">
    <source>
        <dbReference type="Proteomes" id="UP000326396"/>
    </source>
</evidence>
<dbReference type="AlphaFoldDB" id="A0A5N6MBJ5"/>
<evidence type="ECO:0000256" key="2">
    <source>
        <dbReference type="ARBA" id="ARBA00022737"/>
    </source>
</evidence>
<dbReference type="InterPro" id="IPR038408">
    <property type="entry name" value="GNK2_sf"/>
</dbReference>
<dbReference type="CDD" id="cd23509">
    <property type="entry name" value="Gnk2-like"/>
    <property type="match status" value="2"/>
</dbReference>
<evidence type="ECO:0000313" key="4">
    <source>
        <dbReference type="EMBL" id="KAD3337930.1"/>
    </source>
</evidence>
<dbReference type="Pfam" id="PF01657">
    <property type="entry name" value="Stress-antifung"/>
    <property type="match status" value="2"/>
</dbReference>
<dbReference type="PROSITE" id="PS51473">
    <property type="entry name" value="GNK2"/>
    <property type="match status" value="2"/>
</dbReference>
<name>A0A5N6MBJ5_9ASTR</name>
<keyword evidence="5" id="KW-1185">Reference proteome</keyword>
<proteinExistence type="predicted"/>
<accession>A0A5N6MBJ5</accession>
<evidence type="ECO:0000256" key="1">
    <source>
        <dbReference type="ARBA" id="ARBA00022729"/>
    </source>
</evidence>
<keyword evidence="2" id="KW-0677">Repeat</keyword>
<sequence length="274" mass="30081">MQKSSHGQCSNPNTTFQKNWGKLLDLLTKNTPLHDGFYNSSVGNGSDQVYGVSQCKANISSTDCSNCLKSSIGSSNGCTESTGMESVSSLCTTKINSKNVIGVWTNFSTARFGNQGLDNPLVFSKGFLMMQELATTVPNQPFMYQEAEIDVGVDGERFGLAQCGRDLSKLDCQNCLEDRLVRYRSYVMNRSGWEILGSSCSLWYSNVSDANMHRDVNVTALTPSTSVSDGRFPYGTPSVISGAQRCLGEFRTGNNIRISSFTIFLLATRVFQRF</sequence>
<feature type="domain" description="Gnk2-homologous" evidence="3">
    <location>
        <begin position="103"/>
        <end position="209"/>
    </location>
</feature>
<dbReference type="PANTHER" id="PTHR32099:SF30">
    <property type="entry name" value="OS03G0564600 PROTEIN"/>
    <property type="match status" value="1"/>
</dbReference>
<protein>
    <recommendedName>
        <fullName evidence="3">Gnk2-homologous domain-containing protein</fullName>
    </recommendedName>
</protein>
<dbReference type="Proteomes" id="UP000326396">
    <property type="component" value="Linkage Group LG6"/>
</dbReference>
<dbReference type="PANTHER" id="PTHR32099">
    <property type="entry name" value="CYSTEINE-RICH REPEAT SECRETORY PROTEIN"/>
    <property type="match status" value="1"/>
</dbReference>
<reference evidence="4 5" key="1">
    <citation type="submission" date="2019-05" db="EMBL/GenBank/DDBJ databases">
        <title>Mikania micrantha, genome provides insights into the molecular mechanism of rapid growth.</title>
        <authorList>
            <person name="Liu B."/>
        </authorList>
    </citation>
    <scope>NUCLEOTIDE SEQUENCE [LARGE SCALE GENOMIC DNA]</scope>
    <source>
        <strain evidence="4">NLD-2019</strain>
        <tissue evidence="4">Leaf</tissue>
    </source>
</reference>
<dbReference type="EMBL" id="SZYD01000016">
    <property type="protein sequence ID" value="KAD3337930.1"/>
    <property type="molecule type" value="Genomic_DNA"/>
</dbReference>
<evidence type="ECO:0000259" key="3">
    <source>
        <dbReference type="PROSITE" id="PS51473"/>
    </source>
</evidence>
<keyword evidence="1" id="KW-0732">Signal</keyword>
<comment type="caution">
    <text evidence="4">The sequence shown here is derived from an EMBL/GenBank/DDBJ whole genome shotgun (WGS) entry which is preliminary data.</text>
</comment>
<dbReference type="InterPro" id="IPR002902">
    <property type="entry name" value="GNK2"/>
</dbReference>
<gene>
    <name evidence="4" type="ORF">E3N88_33451</name>
</gene>
<dbReference type="OrthoDB" id="1731016at2759"/>